<dbReference type="EMBL" id="JAGMWT010000003">
    <property type="protein sequence ID" value="KAH7132390.1"/>
    <property type="molecule type" value="Genomic_DNA"/>
</dbReference>
<evidence type="ECO:0000313" key="2">
    <source>
        <dbReference type="Proteomes" id="UP000700596"/>
    </source>
</evidence>
<dbReference type="Gene3D" id="3.40.50.300">
    <property type="entry name" value="P-loop containing nucleotide triphosphate hydrolases"/>
    <property type="match status" value="1"/>
</dbReference>
<dbReference type="Pfam" id="PF13207">
    <property type="entry name" value="AAA_17"/>
    <property type="match status" value="1"/>
</dbReference>
<accession>A0A9P9E5P3</accession>
<sequence length="142" mass="15864">MAFNPKATVVGIYGISGCGKSYLLEQLQDEFGYEDFHFFDGSAALVKYGLVSSVEDFQALHFDKQNRIREMAIDGIRDVCTSNGKVGIVAGHYLISKTANEFQSVWTAGDARTYTHVIYMKVSPAVISLRRQNDKNKVNRTD</sequence>
<dbReference type="InterPro" id="IPR027417">
    <property type="entry name" value="P-loop_NTPase"/>
</dbReference>
<comment type="caution">
    <text evidence="1">The sequence shown here is derived from an EMBL/GenBank/DDBJ whole genome shotgun (WGS) entry which is preliminary data.</text>
</comment>
<dbReference type="OrthoDB" id="5416609at2759"/>
<dbReference type="AlphaFoldDB" id="A0A9P9E5P3"/>
<name>A0A9P9E5P3_9PLEO</name>
<dbReference type="Proteomes" id="UP000700596">
    <property type="component" value="Unassembled WGS sequence"/>
</dbReference>
<proteinExistence type="predicted"/>
<keyword evidence="2" id="KW-1185">Reference proteome</keyword>
<dbReference type="PROSITE" id="PS51257">
    <property type="entry name" value="PROKAR_LIPOPROTEIN"/>
    <property type="match status" value="1"/>
</dbReference>
<organism evidence="1 2">
    <name type="scientific">Dendryphion nanum</name>
    <dbReference type="NCBI Taxonomy" id="256645"/>
    <lineage>
        <taxon>Eukaryota</taxon>
        <taxon>Fungi</taxon>
        <taxon>Dikarya</taxon>
        <taxon>Ascomycota</taxon>
        <taxon>Pezizomycotina</taxon>
        <taxon>Dothideomycetes</taxon>
        <taxon>Pleosporomycetidae</taxon>
        <taxon>Pleosporales</taxon>
        <taxon>Torulaceae</taxon>
        <taxon>Dendryphion</taxon>
    </lineage>
</organism>
<protein>
    <submittedName>
        <fullName evidence="1">Uncharacterized protein</fullName>
    </submittedName>
</protein>
<gene>
    <name evidence="1" type="ORF">B0J11DRAFT_225953</name>
</gene>
<evidence type="ECO:0000313" key="1">
    <source>
        <dbReference type="EMBL" id="KAH7132390.1"/>
    </source>
</evidence>
<dbReference type="SUPFAM" id="SSF52540">
    <property type="entry name" value="P-loop containing nucleoside triphosphate hydrolases"/>
    <property type="match status" value="1"/>
</dbReference>
<reference evidence="1" key="1">
    <citation type="journal article" date="2021" name="Nat. Commun.">
        <title>Genetic determinants of endophytism in the Arabidopsis root mycobiome.</title>
        <authorList>
            <person name="Mesny F."/>
            <person name="Miyauchi S."/>
            <person name="Thiergart T."/>
            <person name="Pickel B."/>
            <person name="Atanasova L."/>
            <person name="Karlsson M."/>
            <person name="Huettel B."/>
            <person name="Barry K.W."/>
            <person name="Haridas S."/>
            <person name="Chen C."/>
            <person name="Bauer D."/>
            <person name="Andreopoulos W."/>
            <person name="Pangilinan J."/>
            <person name="LaButti K."/>
            <person name="Riley R."/>
            <person name="Lipzen A."/>
            <person name="Clum A."/>
            <person name="Drula E."/>
            <person name="Henrissat B."/>
            <person name="Kohler A."/>
            <person name="Grigoriev I.V."/>
            <person name="Martin F.M."/>
            <person name="Hacquard S."/>
        </authorList>
    </citation>
    <scope>NUCLEOTIDE SEQUENCE</scope>
    <source>
        <strain evidence="1">MPI-CAGE-CH-0243</strain>
    </source>
</reference>